<protein>
    <recommendedName>
        <fullName evidence="3">Transposase</fullName>
    </recommendedName>
</protein>
<evidence type="ECO:0000313" key="2">
    <source>
        <dbReference type="Proteomes" id="UP001596425"/>
    </source>
</evidence>
<dbReference type="RefSeq" id="WP_193189319.1">
    <property type="nucleotide sequence ID" value="NZ_JACZFR010000006.1"/>
</dbReference>
<sequence length="165" mass="18619">MRPLPTIPYHGIQNRQKLPYCGCQGYNGIAAVDKKHQIIVEAQAFGAGQEQHTLKAMLDGLRGRYRRTRIDEDILVSDAIVTANTGFSSDENNDYIEEEGINAYIPGNQFRSRGKGFKGQKNKNMASATRRMPRISLRRFPPVSSSWMRATRVCRYARWAQAAGI</sequence>
<gene>
    <name evidence="1" type="ORF">ACFQBM_07915</name>
</gene>
<organism evidence="1 2">
    <name type="scientific">Microbulbifer taiwanensis</name>
    <dbReference type="NCBI Taxonomy" id="986746"/>
    <lineage>
        <taxon>Bacteria</taxon>
        <taxon>Pseudomonadati</taxon>
        <taxon>Pseudomonadota</taxon>
        <taxon>Gammaproteobacteria</taxon>
        <taxon>Cellvibrionales</taxon>
        <taxon>Microbulbiferaceae</taxon>
        <taxon>Microbulbifer</taxon>
    </lineage>
</organism>
<reference evidence="2" key="1">
    <citation type="journal article" date="2019" name="Int. J. Syst. Evol. Microbiol.">
        <title>The Global Catalogue of Microorganisms (GCM) 10K type strain sequencing project: providing services to taxonomists for standard genome sequencing and annotation.</title>
        <authorList>
            <consortium name="The Broad Institute Genomics Platform"/>
            <consortium name="The Broad Institute Genome Sequencing Center for Infectious Disease"/>
            <person name="Wu L."/>
            <person name="Ma J."/>
        </authorList>
    </citation>
    <scope>NUCLEOTIDE SEQUENCE [LARGE SCALE GENOMIC DNA]</scope>
    <source>
        <strain evidence="2">CGMCC 1.13718</strain>
    </source>
</reference>
<keyword evidence="2" id="KW-1185">Reference proteome</keyword>
<dbReference type="Proteomes" id="UP001596425">
    <property type="component" value="Unassembled WGS sequence"/>
</dbReference>
<evidence type="ECO:0000313" key="1">
    <source>
        <dbReference type="EMBL" id="MFC6633200.1"/>
    </source>
</evidence>
<proteinExistence type="predicted"/>
<comment type="caution">
    <text evidence="1">The sequence shown here is derived from an EMBL/GenBank/DDBJ whole genome shotgun (WGS) entry which is preliminary data.</text>
</comment>
<name>A0ABW1YKI1_9GAMM</name>
<dbReference type="EMBL" id="JBHSVR010000001">
    <property type="protein sequence ID" value="MFC6633200.1"/>
    <property type="molecule type" value="Genomic_DNA"/>
</dbReference>
<evidence type="ECO:0008006" key="3">
    <source>
        <dbReference type="Google" id="ProtNLM"/>
    </source>
</evidence>
<accession>A0ABW1YKI1</accession>